<dbReference type="InterPro" id="IPR000620">
    <property type="entry name" value="EamA_dom"/>
</dbReference>
<feature type="transmembrane region" description="Helical" evidence="7">
    <location>
        <begin position="58"/>
        <end position="77"/>
    </location>
</feature>
<dbReference type="SUPFAM" id="SSF103481">
    <property type="entry name" value="Multidrug resistance efflux transporter EmrE"/>
    <property type="match status" value="2"/>
</dbReference>
<feature type="transmembrane region" description="Helical" evidence="7">
    <location>
        <begin position="306"/>
        <end position="324"/>
    </location>
</feature>
<evidence type="ECO:0000256" key="2">
    <source>
        <dbReference type="ARBA" id="ARBA00007362"/>
    </source>
</evidence>
<protein>
    <submittedName>
        <fullName evidence="9">DMT family transporter</fullName>
    </submittedName>
</protein>
<feature type="transmembrane region" description="Helical" evidence="7">
    <location>
        <begin position="278"/>
        <end position="300"/>
    </location>
</feature>
<keyword evidence="6 7" id="KW-0472">Membrane</keyword>
<organism evidence="9">
    <name type="scientific">Oscillatoriales cyanobacterium SpSt-418</name>
    <dbReference type="NCBI Taxonomy" id="2282169"/>
    <lineage>
        <taxon>Bacteria</taxon>
        <taxon>Bacillati</taxon>
        <taxon>Cyanobacteriota</taxon>
        <taxon>Cyanophyceae</taxon>
        <taxon>Oscillatoriophycideae</taxon>
        <taxon>Oscillatoriales</taxon>
    </lineage>
</organism>
<gene>
    <name evidence="9" type="ORF">ENR64_05640</name>
</gene>
<dbReference type="PANTHER" id="PTHR32322:SF18">
    <property type="entry name" value="S-ADENOSYLMETHIONINE_S-ADENOSYLHOMOCYSTEINE TRANSPORTER"/>
    <property type="match status" value="1"/>
</dbReference>
<feature type="transmembrane region" description="Helical" evidence="7">
    <location>
        <begin position="124"/>
        <end position="144"/>
    </location>
</feature>
<dbReference type="AlphaFoldDB" id="A0A7C3KCH6"/>
<keyword evidence="3" id="KW-1003">Cell membrane</keyword>
<comment type="similarity">
    <text evidence="2">Belongs to the EamA transporter family.</text>
</comment>
<evidence type="ECO:0000256" key="4">
    <source>
        <dbReference type="ARBA" id="ARBA00022692"/>
    </source>
</evidence>
<feature type="domain" description="EamA" evidence="8">
    <location>
        <begin position="186"/>
        <end position="321"/>
    </location>
</feature>
<feature type="transmembrane region" description="Helical" evidence="7">
    <location>
        <begin position="182"/>
        <end position="204"/>
    </location>
</feature>
<feature type="transmembrane region" description="Helical" evidence="7">
    <location>
        <begin position="98"/>
        <end position="118"/>
    </location>
</feature>
<comment type="subcellular location">
    <subcellularLocation>
        <location evidence="1">Cell membrane</location>
        <topology evidence="1">Multi-pass membrane protein</topology>
    </subcellularLocation>
</comment>
<evidence type="ECO:0000256" key="7">
    <source>
        <dbReference type="SAM" id="Phobius"/>
    </source>
</evidence>
<dbReference type="InterPro" id="IPR050638">
    <property type="entry name" value="AA-Vitamin_Transporters"/>
</dbReference>
<comment type="caution">
    <text evidence="9">The sequence shown here is derived from an EMBL/GenBank/DDBJ whole genome shotgun (WGS) entry which is preliminary data.</text>
</comment>
<feature type="domain" description="EamA" evidence="8">
    <location>
        <begin position="23"/>
        <end position="167"/>
    </location>
</feature>
<evidence type="ECO:0000256" key="6">
    <source>
        <dbReference type="ARBA" id="ARBA00023136"/>
    </source>
</evidence>
<sequence>MNRFYAQKIARAIAWFDRIPGQVYLWLAVLIFGASSAVTRKITELGSQHFMNGENPISLCNVLFVGNLCALLVLLAIHRQQWRRHTLVQLTQQEWLNLSIVAVLAGAIAPGLIFQALATTQVTNVILVGRLEPPLTLALSVWLLHDRVGRWEVLGAIAAFVGVLLTVVLQPAQVSAMQMGGLAIGLGELMAALGAIALAIATIIGKQKLGRVPVGLYTIVRTGLGTVIFFLIALVLYGQDHFMGVFSPFLWKWMLVYGVIIVVIGQSFWLTGLRASSVSMASIIGSFVPIAGIVAAYLILGEVPTRAQYIGGGVILLGLVLSQLGRQPNAIAQKPMTMTPTEQELESQMGFKGI</sequence>
<dbReference type="InterPro" id="IPR037185">
    <property type="entry name" value="EmrE-like"/>
</dbReference>
<accession>A0A7C3KCH6</accession>
<feature type="transmembrane region" description="Helical" evidence="7">
    <location>
        <begin position="250"/>
        <end position="271"/>
    </location>
</feature>
<keyword evidence="5 7" id="KW-1133">Transmembrane helix</keyword>
<reference evidence="9" key="1">
    <citation type="journal article" date="2020" name="mSystems">
        <title>Genome- and Community-Level Interaction Insights into Carbon Utilization and Element Cycling Functions of Hydrothermarchaeota in Hydrothermal Sediment.</title>
        <authorList>
            <person name="Zhou Z."/>
            <person name="Liu Y."/>
            <person name="Xu W."/>
            <person name="Pan J."/>
            <person name="Luo Z.H."/>
            <person name="Li M."/>
        </authorList>
    </citation>
    <scope>NUCLEOTIDE SEQUENCE [LARGE SCALE GENOMIC DNA]</scope>
    <source>
        <strain evidence="9">SpSt-418</strain>
    </source>
</reference>
<dbReference type="PANTHER" id="PTHR32322">
    <property type="entry name" value="INNER MEMBRANE TRANSPORTER"/>
    <property type="match status" value="1"/>
</dbReference>
<feature type="transmembrane region" description="Helical" evidence="7">
    <location>
        <begin position="21"/>
        <end position="38"/>
    </location>
</feature>
<keyword evidence="4 7" id="KW-0812">Transmembrane</keyword>
<feature type="transmembrane region" description="Helical" evidence="7">
    <location>
        <begin position="151"/>
        <end position="170"/>
    </location>
</feature>
<dbReference type="Pfam" id="PF00892">
    <property type="entry name" value="EamA"/>
    <property type="match status" value="2"/>
</dbReference>
<evidence type="ECO:0000256" key="5">
    <source>
        <dbReference type="ARBA" id="ARBA00022989"/>
    </source>
</evidence>
<evidence type="ECO:0000256" key="1">
    <source>
        <dbReference type="ARBA" id="ARBA00004651"/>
    </source>
</evidence>
<proteinExistence type="inferred from homology"/>
<name>A0A7C3KCH6_9CYAN</name>
<evidence type="ECO:0000313" key="9">
    <source>
        <dbReference type="EMBL" id="HFM97246.1"/>
    </source>
</evidence>
<dbReference type="GO" id="GO:0005886">
    <property type="term" value="C:plasma membrane"/>
    <property type="evidence" value="ECO:0007669"/>
    <property type="project" value="UniProtKB-SubCell"/>
</dbReference>
<dbReference type="EMBL" id="DSRU01000064">
    <property type="protein sequence ID" value="HFM97246.1"/>
    <property type="molecule type" value="Genomic_DNA"/>
</dbReference>
<feature type="transmembrane region" description="Helical" evidence="7">
    <location>
        <begin position="216"/>
        <end position="238"/>
    </location>
</feature>
<evidence type="ECO:0000256" key="3">
    <source>
        <dbReference type="ARBA" id="ARBA00022475"/>
    </source>
</evidence>
<evidence type="ECO:0000259" key="8">
    <source>
        <dbReference type="Pfam" id="PF00892"/>
    </source>
</evidence>